<name>F4QNP5_9CAUL</name>
<organism evidence="1 2">
    <name type="scientific">Asticcacaulis biprosthecium C19</name>
    <dbReference type="NCBI Taxonomy" id="715226"/>
    <lineage>
        <taxon>Bacteria</taxon>
        <taxon>Pseudomonadati</taxon>
        <taxon>Pseudomonadota</taxon>
        <taxon>Alphaproteobacteria</taxon>
        <taxon>Caulobacterales</taxon>
        <taxon>Caulobacteraceae</taxon>
        <taxon>Asticcacaulis</taxon>
    </lineage>
</organism>
<dbReference type="EMBL" id="GL883078">
    <property type="protein sequence ID" value="EGF90953.1"/>
    <property type="molecule type" value="Genomic_DNA"/>
</dbReference>
<sequence>MGSAAKGSSWSAVSDMEDFITPKEASVSHKARFLRRWYD</sequence>
<keyword evidence="2" id="KW-1185">Reference proteome</keyword>
<dbReference type="STRING" id="715226.ABI_23640"/>
<dbReference type="AlphaFoldDB" id="F4QNP5"/>
<dbReference type="Proteomes" id="UP000006512">
    <property type="component" value="Unassembled WGS sequence"/>
</dbReference>
<dbReference type="HOGENOM" id="CLU_3304010_0_0_5"/>
<evidence type="ECO:0000313" key="2">
    <source>
        <dbReference type="Proteomes" id="UP000006512"/>
    </source>
</evidence>
<protein>
    <submittedName>
        <fullName evidence="1">Uncharacterized protein</fullName>
    </submittedName>
</protein>
<evidence type="ECO:0000313" key="1">
    <source>
        <dbReference type="EMBL" id="EGF90953.1"/>
    </source>
</evidence>
<gene>
    <name evidence="1" type="ORF">ABI_23640</name>
</gene>
<proteinExistence type="predicted"/>
<reference evidence="2" key="1">
    <citation type="submission" date="2011-03" db="EMBL/GenBank/DDBJ databases">
        <title>Draft genome sequence of Brevundimonas diminuta.</title>
        <authorList>
            <person name="Brown P.J.B."/>
            <person name="Buechlein A."/>
            <person name="Hemmerich C."/>
            <person name="Brun Y.V."/>
        </authorList>
    </citation>
    <scope>NUCLEOTIDE SEQUENCE [LARGE SCALE GENOMIC DNA]</scope>
    <source>
        <strain evidence="2">C19</strain>
    </source>
</reference>
<accession>F4QNP5</accession>